<keyword evidence="3" id="KW-1185">Reference proteome</keyword>
<feature type="transmembrane region" description="Helical" evidence="1">
    <location>
        <begin position="98"/>
        <end position="116"/>
    </location>
</feature>
<dbReference type="EMBL" id="CP093442">
    <property type="protein sequence ID" value="UOF01912.1"/>
    <property type="molecule type" value="Genomic_DNA"/>
</dbReference>
<keyword evidence="1" id="KW-0472">Membrane</keyword>
<feature type="transmembrane region" description="Helical" evidence="1">
    <location>
        <begin position="73"/>
        <end position="91"/>
    </location>
</feature>
<dbReference type="RefSeq" id="WP_243538532.1">
    <property type="nucleotide sequence ID" value="NZ_CP093442.1"/>
</dbReference>
<dbReference type="Proteomes" id="UP000830116">
    <property type="component" value="Chromosome"/>
</dbReference>
<reference evidence="2" key="1">
    <citation type="submission" date="2022-03" db="EMBL/GenBank/DDBJ databases">
        <title>Genome Identification and Characterization of new species Bdellovibrio reynosense LBG001 sp. nov. from a Mexico soil sample.</title>
        <authorList>
            <person name="Camilli A."/>
            <person name="Ajao Y."/>
            <person name="Guo X."/>
        </authorList>
    </citation>
    <scope>NUCLEOTIDE SEQUENCE</scope>
    <source>
        <strain evidence="2">LBG001</strain>
    </source>
</reference>
<keyword evidence="1" id="KW-0812">Transmembrane</keyword>
<feature type="transmembrane region" description="Helical" evidence="1">
    <location>
        <begin position="161"/>
        <end position="181"/>
    </location>
</feature>
<name>A0ABY4CAB8_9BACT</name>
<feature type="transmembrane region" description="Helical" evidence="1">
    <location>
        <begin position="45"/>
        <end position="67"/>
    </location>
</feature>
<feature type="transmembrane region" description="Helical" evidence="1">
    <location>
        <begin position="136"/>
        <end position="154"/>
    </location>
</feature>
<proteinExistence type="predicted"/>
<accession>A0ABY4CAB8</accession>
<gene>
    <name evidence="2" type="ORF">MNR06_02955</name>
</gene>
<evidence type="ECO:0000256" key="1">
    <source>
        <dbReference type="SAM" id="Phobius"/>
    </source>
</evidence>
<sequence>MTFNPANFASKFSFLIVVIGVIMLTQMGIHYSSLKLGLSVRQRSLRFSLGLICWLSFCWAIVLSGVVERTPFPGIPLFFLTMNLAAVAFSFSSFGKQLSILPLSFLIVFQAFRLPLELILHSWAGQQTIPVTMTWSGQNFDIVTGIAALAIAPFANKFKALAWGFNILGIVLLLNVMRVAMLSSPLPFAWDVQPKLLLALYTPYFLIGAVCVAGALAGHIILTRALLHGTKN</sequence>
<evidence type="ECO:0000313" key="3">
    <source>
        <dbReference type="Proteomes" id="UP000830116"/>
    </source>
</evidence>
<feature type="transmembrane region" description="Helical" evidence="1">
    <location>
        <begin position="201"/>
        <end position="222"/>
    </location>
</feature>
<organism evidence="2 3">
    <name type="scientific">Bdellovibrio reynosensis</name>
    <dbReference type="NCBI Taxonomy" id="2835041"/>
    <lineage>
        <taxon>Bacteria</taxon>
        <taxon>Pseudomonadati</taxon>
        <taxon>Bdellovibrionota</taxon>
        <taxon>Bdellovibrionia</taxon>
        <taxon>Bdellovibrionales</taxon>
        <taxon>Pseudobdellovibrionaceae</taxon>
        <taxon>Bdellovibrio</taxon>
    </lineage>
</organism>
<evidence type="ECO:0000313" key="2">
    <source>
        <dbReference type="EMBL" id="UOF01912.1"/>
    </source>
</evidence>
<feature type="transmembrane region" description="Helical" evidence="1">
    <location>
        <begin position="12"/>
        <end position="33"/>
    </location>
</feature>
<keyword evidence="1" id="KW-1133">Transmembrane helix</keyword>
<protein>
    <submittedName>
        <fullName evidence="2">Uncharacterized protein</fullName>
    </submittedName>
</protein>